<reference evidence="6 7" key="1">
    <citation type="submission" date="2022-06" db="EMBL/GenBank/DDBJ databases">
        <title>Thiomicrohabdus sp. nov, an obligately chemolithoautotrophic, sulfur-oxidizing bacterium isolated from beach of Guanyin Mountain. Amoy.</title>
        <authorList>
            <person name="Zhu H."/>
        </authorList>
    </citation>
    <scope>NUCLEOTIDE SEQUENCE [LARGE SCALE GENOMIC DNA]</scope>
    <source>
        <strain evidence="6 7">XGS-01</strain>
    </source>
</reference>
<protein>
    <submittedName>
        <fullName evidence="6">Surface lipoprotein assembly modifier</fullName>
    </submittedName>
</protein>
<evidence type="ECO:0000256" key="3">
    <source>
        <dbReference type="PROSITE-ProRule" id="PRU00339"/>
    </source>
</evidence>
<dbReference type="PROSITE" id="PS50005">
    <property type="entry name" value="TPR"/>
    <property type="match status" value="1"/>
</dbReference>
<feature type="signal peptide" evidence="4">
    <location>
        <begin position="1"/>
        <end position="30"/>
    </location>
</feature>
<feature type="repeat" description="TPR" evidence="3">
    <location>
        <begin position="65"/>
        <end position="98"/>
    </location>
</feature>
<dbReference type="SMART" id="SM00028">
    <property type="entry name" value="TPR"/>
    <property type="match status" value="1"/>
</dbReference>
<dbReference type="InterPro" id="IPR013105">
    <property type="entry name" value="TPR_2"/>
</dbReference>
<dbReference type="InterPro" id="IPR019734">
    <property type="entry name" value="TPR_rpt"/>
</dbReference>
<dbReference type="SUPFAM" id="SSF48452">
    <property type="entry name" value="TPR-like"/>
    <property type="match status" value="1"/>
</dbReference>
<feature type="domain" description="Surface lipoprotein assembly modifier C-terminal" evidence="5">
    <location>
        <begin position="213"/>
        <end position="445"/>
    </location>
</feature>
<dbReference type="Proteomes" id="UP001222275">
    <property type="component" value="Chromosome"/>
</dbReference>
<proteinExistence type="predicted"/>
<organism evidence="6 7">
    <name type="scientific">Thiomicrorhabdus lithotrophica</name>
    <dbReference type="NCBI Taxonomy" id="2949997"/>
    <lineage>
        <taxon>Bacteria</taxon>
        <taxon>Pseudomonadati</taxon>
        <taxon>Pseudomonadota</taxon>
        <taxon>Gammaproteobacteria</taxon>
        <taxon>Thiotrichales</taxon>
        <taxon>Piscirickettsiaceae</taxon>
        <taxon>Thiomicrorhabdus</taxon>
    </lineage>
</organism>
<keyword evidence="2 3" id="KW-0802">TPR repeat</keyword>
<keyword evidence="7" id="KW-1185">Reference proteome</keyword>
<evidence type="ECO:0000313" key="6">
    <source>
        <dbReference type="EMBL" id="WEJ62766.1"/>
    </source>
</evidence>
<evidence type="ECO:0000259" key="5">
    <source>
        <dbReference type="Pfam" id="PF04575"/>
    </source>
</evidence>
<dbReference type="Pfam" id="PF07719">
    <property type="entry name" value="TPR_2"/>
    <property type="match status" value="1"/>
</dbReference>
<dbReference type="InterPro" id="IPR007655">
    <property type="entry name" value="Slam_C"/>
</dbReference>
<gene>
    <name evidence="6" type="ORF">NR989_00545</name>
</gene>
<evidence type="ECO:0000256" key="1">
    <source>
        <dbReference type="ARBA" id="ARBA00022737"/>
    </source>
</evidence>
<keyword evidence="4" id="KW-0732">Signal</keyword>
<dbReference type="EMBL" id="CP102381">
    <property type="protein sequence ID" value="WEJ62766.1"/>
    <property type="molecule type" value="Genomic_DNA"/>
</dbReference>
<feature type="chain" id="PRO_5045505207" evidence="4">
    <location>
        <begin position="31"/>
        <end position="445"/>
    </location>
</feature>
<dbReference type="InterPro" id="IPR011990">
    <property type="entry name" value="TPR-like_helical_dom_sf"/>
</dbReference>
<evidence type="ECO:0000256" key="2">
    <source>
        <dbReference type="ARBA" id="ARBA00022803"/>
    </source>
</evidence>
<accession>A0ABY8C9W3</accession>
<evidence type="ECO:0000256" key="4">
    <source>
        <dbReference type="SAM" id="SignalP"/>
    </source>
</evidence>
<dbReference type="Gene3D" id="1.25.40.10">
    <property type="entry name" value="Tetratricopeptide repeat domain"/>
    <property type="match status" value="1"/>
</dbReference>
<keyword evidence="1" id="KW-0677">Repeat</keyword>
<dbReference type="RefSeq" id="WP_275595022.1">
    <property type="nucleotide sequence ID" value="NZ_CP102381.1"/>
</dbReference>
<evidence type="ECO:0000313" key="7">
    <source>
        <dbReference type="Proteomes" id="UP001222275"/>
    </source>
</evidence>
<keyword evidence="6" id="KW-0449">Lipoprotein</keyword>
<name>A0ABY8C9W3_9GAMM</name>
<sequence>MRLVSNIKNSTLATLLTSAFSLSYTPILLADSSQFTAAVKLYDEQSYQEAYRAFSVLVEQDYSSIDYSFYLAQAAAKLNKHKEAITAYERILILQPNHIRSKLELGKLYYQLQEYTLSKSYFSSAQNDRIPETVRLNISRYLEKIEKQSRLGSLNGALVFGLGYDTNVNSAPYASSWFVPVFGADFTNTTETVENAYHQEMALLNHYYDSTKKYGFGIKNSLLAYNKSIPGESDYNILYLRYKPSLVFSTKNYKIDAAIQFDTMYYGGKAYLENYGLTPNITHQINPSAQLSAHLKLFKKNYLRTEDQGRDANYVEGGVTYQKLLNNRTAWHIDTMLIQERKESGNLTDVSNDMFALKAGVNYQYSTGIRIGGELGAFQKNYLDDSVFFLNKRQDNNIKIALDVSKILDKDLSLQTRAERIQNSSNQAAYEYTKNVFLVNIVKHF</sequence>
<dbReference type="Pfam" id="PF04575">
    <property type="entry name" value="SlipAM"/>
    <property type="match status" value="1"/>
</dbReference>